<sequence>MPSQRCISHTAATRLETNEECASECTSDVGNATDVVERAGECMCGSYWKARPVVNQVEMHPMYPQRHLRQMSAAVPISRVTTTDPSIRVVGSEQAPDEDKDVYGYEPDTKDMNWTTYSQPKKCGAGHSGAHTPEDTHTNSTSTDECDSDIDSHTSGTVDAVATGYRLHVQAYSALGSMQGASLRTHPVIRDVAQSINRTPAQVLLRWCVQKDCGVLCQSTDADRMRENLDVFGWALDAVHVTRIDDIATGNEEGVKFCWDPGAIA</sequence>
<dbReference type="EMBL" id="KQ241738">
    <property type="protein sequence ID" value="KNC84832.1"/>
    <property type="molecule type" value="Genomic_DNA"/>
</dbReference>
<reference evidence="4 5" key="1">
    <citation type="submission" date="2011-02" db="EMBL/GenBank/DDBJ databases">
        <title>The Genome Sequence of Sphaeroforma arctica JP610.</title>
        <authorList>
            <consortium name="The Broad Institute Genome Sequencing Platform"/>
            <person name="Russ C."/>
            <person name="Cuomo C."/>
            <person name="Young S.K."/>
            <person name="Zeng Q."/>
            <person name="Gargeya S."/>
            <person name="Alvarado L."/>
            <person name="Berlin A."/>
            <person name="Chapman S.B."/>
            <person name="Chen Z."/>
            <person name="Freedman E."/>
            <person name="Gellesch M."/>
            <person name="Goldberg J."/>
            <person name="Griggs A."/>
            <person name="Gujja S."/>
            <person name="Heilman E."/>
            <person name="Heiman D."/>
            <person name="Howarth C."/>
            <person name="Mehta T."/>
            <person name="Neiman D."/>
            <person name="Pearson M."/>
            <person name="Roberts A."/>
            <person name="Saif S."/>
            <person name="Shea T."/>
            <person name="Shenoy N."/>
            <person name="Sisk P."/>
            <person name="Stolte C."/>
            <person name="Sykes S."/>
            <person name="White J."/>
            <person name="Yandava C."/>
            <person name="Burger G."/>
            <person name="Gray M.W."/>
            <person name="Holland P.W.H."/>
            <person name="King N."/>
            <person name="Lang F.B.F."/>
            <person name="Roger A.J."/>
            <person name="Ruiz-Trillo I."/>
            <person name="Haas B."/>
            <person name="Nusbaum C."/>
            <person name="Birren B."/>
        </authorList>
    </citation>
    <scope>NUCLEOTIDE SEQUENCE [LARGE SCALE GENOMIC DNA]</scope>
    <source>
        <strain evidence="4 5">JP610</strain>
    </source>
</reference>
<dbReference type="PANTHER" id="PTHR43827">
    <property type="entry name" value="2,5-DIKETO-D-GLUCONIC ACID REDUCTASE"/>
    <property type="match status" value="1"/>
</dbReference>
<dbReference type="AlphaFoldDB" id="A0A0L0G721"/>
<organism evidence="4 5">
    <name type="scientific">Sphaeroforma arctica JP610</name>
    <dbReference type="NCBI Taxonomy" id="667725"/>
    <lineage>
        <taxon>Eukaryota</taxon>
        <taxon>Ichthyosporea</taxon>
        <taxon>Ichthyophonida</taxon>
        <taxon>Sphaeroforma</taxon>
    </lineage>
</organism>
<dbReference type="Gene3D" id="3.20.20.100">
    <property type="entry name" value="NADP-dependent oxidoreductase domain"/>
    <property type="match status" value="1"/>
</dbReference>
<feature type="region of interest" description="Disordered" evidence="3">
    <location>
        <begin position="122"/>
        <end position="150"/>
    </location>
</feature>
<accession>A0A0L0G721</accession>
<keyword evidence="1" id="KW-0521">NADP</keyword>
<dbReference type="GO" id="GO:0016616">
    <property type="term" value="F:oxidoreductase activity, acting on the CH-OH group of donors, NAD or NADP as acceptor"/>
    <property type="evidence" value="ECO:0007669"/>
    <property type="project" value="UniProtKB-ARBA"/>
</dbReference>
<dbReference type="RefSeq" id="XP_014158734.1">
    <property type="nucleotide sequence ID" value="XM_014303259.1"/>
</dbReference>
<name>A0A0L0G721_9EUKA</name>
<evidence type="ECO:0000256" key="3">
    <source>
        <dbReference type="SAM" id="MobiDB-lite"/>
    </source>
</evidence>
<dbReference type="eggNOG" id="KOG1577">
    <property type="taxonomic scope" value="Eukaryota"/>
</dbReference>
<dbReference type="PANTHER" id="PTHR43827:SF3">
    <property type="entry name" value="NADP-DEPENDENT OXIDOREDUCTASE DOMAIN-CONTAINING PROTEIN"/>
    <property type="match status" value="1"/>
</dbReference>
<dbReference type="Proteomes" id="UP000054560">
    <property type="component" value="Unassembled WGS sequence"/>
</dbReference>
<evidence type="ECO:0000256" key="2">
    <source>
        <dbReference type="ARBA" id="ARBA00023002"/>
    </source>
</evidence>
<evidence type="ECO:0000256" key="1">
    <source>
        <dbReference type="ARBA" id="ARBA00022857"/>
    </source>
</evidence>
<keyword evidence="5" id="KW-1185">Reference proteome</keyword>
<dbReference type="GeneID" id="25903477"/>
<dbReference type="STRING" id="667725.A0A0L0G721"/>
<dbReference type="InterPro" id="IPR020471">
    <property type="entry name" value="AKR"/>
</dbReference>
<dbReference type="OrthoDB" id="416253at2759"/>
<protein>
    <submittedName>
        <fullName evidence="4">Uncharacterized protein</fullName>
    </submittedName>
</protein>
<dbReference type="SUPFAM" id="SSF51430">
    <property type="entry name" value="NAD(P)-linked oxidoreductase"/>
    <property type="match status" value="1"/>
</dbReference>
<dbReference type="InterPro" id="IPR036812">
    <property type="entry name" value="NAD(P)_OxRdtase_dom_sf"/>
</dbReference>
<evidence type="ECO:0000313" key="4">
    <source>
        <dbReference type="EMBL" id="KNC84832.1"/>
    </source>
</evidence>
<keyword evidence="2" id="KW-0560">Oxidoreductase</keyword>
<gene>
    <name evidence="4" type="ORF">SARC_02973</name>
</gene>
<proteinExistence type="predicted"/>
<evidence type="ECO:0000313" key="5">
    <source>
        <dbReference type="Proteomes" id="UP000054560"/>
    </source>
</evidence>